<name>A0A7S1LRL6_ALECA</name>
<proteinExistence type="predicted"/>
<gene>
    <name evidence="2" type="ORF">ACAT0790_LOCUS12707</name>
</gene>
<reference evidence="2" key="1">
    <citation type="submission" date="2021-01" db="EMBL/GenBank/DDBJ databases">
        <authorList>
            <person name="Corre E."/>
            <person name="Pelletier E."/>
            <person name="Niang G."/>
            <person name="Scheremetjew M."/>
            <person name="Finn R."/>
            <person name="Kale V."/>
            <person name="Holt S."/>
            <person name="Cochrane G."/>
            <person name="Meng A."/>
            <person name="Brown T."/>
            <person name="Cohen L."/>
        </authorList>
    </citation>
    <scope>NUCLEOTIDE SEQUENCE</scope>
    <source>
        <strain evidence="2">OF101</strain>
    </source>
</reference>
<dbReference type="EMBL" id="HBGE01021056">
    <property type="protein sequence ID" value="CAD9111583.1"/>
    <property type="molecule type" value="Transcribed_RNA"/>
</dbReference>
<feature type="region of interest" description="Disordered" evidence="1">
    <location>
        <begin position="403"/>
        <end position="422"/>
    </location>
</feature>
<dbReference type="AlphaFoldDB" id="A0A7S1LRL6"/>
<accession>A0A7S1LRL6</accession>
<sequence length="463" mass="50813">MTQVLCVVPADHVHAEARGMVRCLQLEQFRSLLSSSGSRSQRRSKAAKVQGDANSDWSSWYGHDLSEAARAFRKHCIAAVQATEAGDAALPLVDAACEIVESLLTGVGEQMRGVRADVEVRALQASAGGRQAGRREEIVSLEMRLGTASPLVGEIATRSRVAVNVQVTQALRFALLQPPARPLNEPVALRVEGLDMPTLPDCVCARTQMREELGAGLNPTSAYEWWEQNRHTRFPLQTSKFHRVVESLLEQRGMKLLGSQVAANSFWGYLHTTGLNVEVLNFHFDKRMQGGVTVTALLRPPKTEAEAADREQVKIITKQLLTGNRSSADRLAPSGINVGAMIAGPEVGQPGAHPRVIAKLLSGAQWWGVGEDSWHRWDETWLCTDKKDVLGRVVKQQGRIIWRESGTGEATPPTPRDNSNGDLDTLCVDAAAERANALDGRICFLILFFLLSYVFYSIQRPLP</sequence>
<evidence type="ECO:0000313" key="2">
    <source>
        <dbReference type="EMBL" id="CAD9111583.1"/>
    </source>
</evidence>
<protein>
    <submittedName>
        <fullName evidence="2">Uncharacterized protein</fullName>
    </submittedName>
</protein>
<organism evidence="2">
    <name type="scientific">Alexandrium catenella</name>
    <name type="common">Red tide dinoflagellate</name>
    <name type="synonym">Gonyaulax catenella</name>
    <dbReference type="NCBI Taxonomy" id="2925"/>
    <lineage>
        <taxon>Eukaryota</taxon>
        <taxon>Sar</taxon>
        <taxon>Alveolata</taxon>
        <taxon>Dinophyceae</taxon>
        <taxon>Gonyaulacales</taxon>
        <taxon>Pyrocystaceae</taxon>
        <taxon>Alexandrium</taxon>
    </lineage>
</organism>
<evidence type="ECO:0000256" key="1">
    <source>
        <dbReference type="SAM" id="MobiDB-lite"/>
    </source>
</evidence>